<dbReference type="Pfam" id="PF05032">
    <property type="entry name" value="Spo12"/>
    <property type="match status" value="1"/>
</dbReference>
<dbReference type="EMBL" id="JAAARO010000015">
    <property type="protein sequence ID" value="KAF5735597.1"/>
    <property type="molecule type" value="Genomic_DNA"/>
</dbReference>
<evidence type="ECO:0000256" key="1">
    <source>
        <dbReference type="SAM" id="MobiDB-lite"/>
    </source>
</evidence>
<dbReference type="InterPro" id="IPR007727">
    <property type="entry name" value="Spo12"/>
</dbReference>
<dbReference type="AlphaFoldDB" id="A0A7J7CND1"/>
<comment type="caution">
    <text evidence="2">The sequence shown here is derived from an EMBL/GenBank/DDBJ whole genome shotgun (WGS) entry which is preliminary data.</text>
</comment>
<gene>
    <name evidence="2" type="ORF">HS088_TW15G01106</name>
</gene>
<evidence type="ECO:0000313" key="3">
    <source>
        <dbReference type="Proteomes" id="UP000593562"/>
    </source>
</evidence>
<evidence type="ECO:0000313" key="2">
    <source>
        <dbReference type="EMBL" id="KAF5735597.1"/>
    </source>
</evidence>
<dbReference type="PANTHER" id="PTHR36747:SF1">
    <property type="entry name" value="HYDROXYPROLINE-RICH GLYCOPROTEIN FAMILY PROTEIN"/>
    <property type="match status" value="1"/>
</dbReference>
<accession>A0A7J7CND1</accession>
<feature type="compositionally biased region" description="Basic and acidic residues" evidence="1">
    <location>
        <begin position="45"/>
        <end position="55"/>
    </location>
</feature>
<keyword evidence="3" id="KW-1185">Reference proteome</keyword>
<organism evidence="2 3">
    <name type="scientific">Tripterygium wilfordii</name>
    <name type="common">Thunder God vine</name>
    <dbReference type="NCBI Taxonomy" id="458696"/>
    <lineage>
        <taxon>Eukaryota</taxon>
        <taxon>Viridiplantae</taxon>
        <taxon>Streptophyta</taxon>
        <taxon>Embryophyta</taxon>
        <taxon>Tracheophyta</taxon>
        <taxon>Spermatophyta</taxon>
        <taxon>Magnoliopsida</taxon>
        <taxon>eudicotyledons</taxon>
        <taxon>Gunneridae</taxon>
        <taxon>Pentapetalae</taxon>
        <taxon>rosids</taxon>
        <taxon>fabids</taxon>
        <taxon>Celastrales</taxon>
        <taxon>Celastraceae</taxon>
        <taxon>Tripterygium</taxon>
    </lineage>
</organism>
<dbReference type="FunCoup" id="A0A7J7CND1">
    <property type="interactions" value="133"/>
</dbReference>
<name>A0A7J7CND1_TRIWF</name>
<dbReference type="Proteomes" id="UP000593562">
    <property type="component" value="Unassembled WGS sequence"/>
</dbReference>
<sequence length="126" mass="13971">MENSSEPTLKSPIKTKNIDLECNTPPPPSQDPLKDQNFQSSGTEKLGKIGTPDRLKVPKAFNYPERYRSPTDSMMSPVSKGLLLAKNRKGSGMLLPPSLNHTKIQDVEIKDVSSQVENIGTLYYKP</sequence>
<reference evidence="2 3" key="1">
    <citation type="journal article" date="2020" name="Nat. Commun.">
        <title>Genome of Tripterygium wilfordii and identification of cytochrome P450 involved in triptolide biosynthesis.</title>
        <authorList>
            <person name="Tu L."/>
            <person name="Su P."/>
            <person name="Zhang Z."/>
            <person name="Gao L."/>
            <person name="Wang J."/>
            <person name="Hu T."/>
            <person name="Zhou J."/>
            <person name="Zhang Y."/>
            <person name="Zhao Y."/>
            <person name="Liu Y."/>
            <person name="Song Y."/>
            <person name="Tong Y."/>
            <person name="Lu Y."/>
            <person name="Yang J."/>
            <person name="Xu C."/>
            <person name="Jia M."/>
            <person name="Peters R.J."/>
            <person name="Huang L."/>
            <person name="Gao W."/>
        </authorList>
    </citation>
    <scope>NUCLEOTIDE SEQUENCE [LARGE SCALE GENOMIC DNA]</scope>
    <source>
        <strain evidence="3">cv. XIE 37</strain>
        <tissue evidence="2">Leaf</tissue>
    </source>
</reference>
<dbReference type="PANTHER" id="PTHR36747">
    <property type="entry name" value="HYDROXYPROLINE-RICH GLYCOPROTEIN FAMILY PROTEIN"/>
    <property type="match status" value="1"/>
</dbReference>
<protein>
    <submittedName>
        <fullName evidence="2">Hydroxyproline-rich glycoprotein family protein</fullName>
    </submittedName>
</protein>
<dbReference type="InParanoid" id="A0A7J7CND1"/>
<proteinExistence type="predicted"/>
<feature type="region of interest" description="Disordered" evidence="1">
    <location>
        <begin position="1"/>
        <end position="55"/>
    </location>
</feature>
<dbReference type="OrthoDB" id="1903715at2759"/>